<keyword evidence="4" id="KW-0804">Transcription</keyword>
<feature type="region of interest" description="Disordered" evidence="6">
    <location>
        <begin position="497"/>
        <end position="518"/>
    </location>
</feature>
<reference evidence="9 10" key="3">
    <citation type="submission" date="2017-10" db="EMBL/GenBank/DDBJ databases">
        <title>Consistent, comparative and evidence-based genome annotation and re-annotation for the closely-related species, Cryptosporidium parvum, C. hominis and C. tyzzeri.</title>
        <authorList>
            <person name="Baptista R.P."/>
            <person name="Li Y."/>
            <person name="Sateriale A."/>
            <person name="Striepen B."/>
            <person name="Kissinger J.C."/>
        </authorList>
    </citation>
    <scope>NUCLEOTIDE SEQUENCE [LARGE SCALE GENOMIC DNA]</scope>
    <source>
        <strain evidence="9">30976</strain>
    </source>
</reference>
<evidence type="ECO:0000313" key="9">
    <source>
        <dbReference type="EMBL" id="PPS98062.1"/>
    </source>
</evidence>
<dbReference type="Proteomes" id="UP001429100">
    <property type="component" value="Unassembled WGS sequence"/>
</dbReference>
<keyword evidence="5" id="KW-0539">Nucleus</keyword>
<evidence type="ECO:0000259" key="7">
    <source>
        <dbReference type="Pfam" id="PF00847"/>
    </source>
</evidence>
<sequence>MTEQNNDLDFKDDNTKDLQRKEDLEANIISQNYGIKIRDTSRNMSYTNNRRDEIFMQLQTELFDILLEIYNIIPTWGSFKENFYFHWKRIIGACNFKDLHAYRLIFRCLGNLRPSSMPIFILRPIIKQLDEYRKISEPEYSPSSFEFNPNIHGNLATTSNGSIAMLQNSHPIKTCAQIESKKEILLEDKIGRDFFSDKFNSNFFHEIMKENAKYSGLVLSGLNEANAIPFSLLENDIFNSVPSQNNSNLIDNIYNSINKNFYFSITRQQNGSFTNDNEQLTEDKKIKNELIDRKEHILSEDYNSNEFINNSLVISNHWNSNSAVSSPYGSVCTAPSLSPTEYKIEGPIMTAFQHIQAVAVATAVANSSKNKLNSASNLSNEQNTIQPKKRPRRNGEIQGVYFDKIRKLWRANWKENGRVKTKGFSVFQFGDEGARQRAIEYRKKMEKEFYVVPNTKLSRSSSNSGTIYINTEKTFQNSISPKKKDIGLSSNLNNTLSSSKLSSENTKLSENTNSNFNN</sequence>
<dbReference type="AlphaFoldDB" id="A0A0S4TLS4"/>
<dbReference type="InterPro" id="IPR001471">
    <property type="entry name" value="AP2/ERF_dom"/>
</dbReference>
<accession>A0A0S4TLS4</accession>
<dbReference type="Gene3D" id="1.20.5.2050">
    <property type="match status" value="1"/>
</dbReference>
<proteinExistence type="predicted"/>
<keyword evidence="10" id="KW-1185">Reference proteome</keyword>
<dbReference type="Pfam" id="PF00847">
    <property type="entry name" value="AP2"/>
    <property type="match status" value="1"/>
</dbReference>
<dbReference type="VEuPathDB" id="CryptoDB:GY17_00000750"/>
<evidence type="ECO:0000256" key="1">
    <source>
        <dbReference type="ARBA" id="ARBA00004123"/>
    </source>
</evidence>
<dbReference type="EMBL" id="JTAI01000002">
    <property type="protein sequence ID" value="PPS98062.1"/>
    <property type="molecule type" value="Genomic_DNA"/>
</dbReference>
<reference evidence="8" key="2">
    <citation type="submission" date="2015-08" db="EMBL/GenBank/DDBJ databases">
        <authorList>
            <person name="Babu N.S."/>
            <person name="Beckwith C.J."/>
            <person name="Beseler K.G."/>
            <person name="Brison A."/>
            <person name="Carone J.V."/>
            <person name="Caskin T.P."/>
            <person name="Diamond M."/>
            <person name="Durham M.E."/>
            <person name="Foxe J.M."/>
            <person name="Go M."/>
            <person name="Henderson B.A."/>
            <person name="Jones I.B."/>
            <person name="McGettigan J.A."/>
            <person name="Micheletti S.J."/>
            <person name="Nasrallah M.E."/>
            <person name="Ortiz D."/>
            <person name="Piller C.R."/>
            <person name="Privatt S.R."/>
            <person name="Schneider S.L."/>
            <person name="Sharp S."/>
            <person name="Smith T.C."/>
            <person name="Stanton J.D."/>
            <person name="Ullery H.E."/>
            <person name="Wilson R.J."/>
            <person name="Serrano M.G."/>
            <person name="Buck G."/>
            <person name="Lee V."/>
            <person name="Wang Y."/>
            <person name="Carvalho R."/>
            <person name="Voegtly L."/>
            <person name="Shi R."/>
            <person name="Duckworth R."/>
            <person name="Johnson A."/>
            <person name="Loviza R."/>
            <person name="Walstead R."/>
            <person name="Shah Z."/>
            <person name="Kiflezghi M."/>
            <person name="Wade K."/>
            <person name="Ball S.L."/>
            <person name="Bradley K.W."/>
            <person name="Asai D.J."/>
            <person name="Bowman C.A."/>
            <person name="Russell D.A."/>
            <person name="Pope W.H."/>
            <person name="Jacobs-Sera D."/>
            <person name="Hendrix R.W."/>
            <person name="Hatfull G.F."/>
        </authorList>
    </citation>
    <scope>NUCLEOTIDE SEQUENCE [LARGE SCALE GENOMIC DNA]</scope>
</reference>
<dbReference type="OrthoDB" id="386580at2759"/>
<dbReference type="VEuPathDB" id="CryptoDB:Chro.80364"/>
<evidence type="ECO:0000256" key="3">
    <source>
        <dbReference type="ARBA" id="ARBA00023125"/>
    </source>
</evidence>
<protein>
    <submittedName>
        <fullName evidence="9">AP2/ERF domain containing protein</fullName>
    </submittedName>
</protein>
<evidence type="ECO:0000256" key="2">
    <source>
        <dbReference type="ARBA" id="ARBA00023015"/>
    </source>
</evidence>
<name>A0A0S4TLS4_CRYHO</name>
<dbReference type="Proteomes" id="UP000199752">
    <property type="component" value="Chromosome 8"/>
</dbReference>
<gene>
    <name evidence="8" type="ORF">CHUDEA8_3130</name>
    <name evidence="9" type="ORF">GY17_00000750</name>
</gene>
<evidence type="ECO:0000313" key="10">
    <source>
        <dbReference type="Proteomes" id="UP001429100"/>
    </source>
</evidence>
<dbReference type="EMBL" id="LN877954">
    <property type="protein sequence ID" value="CUV07863.1"/>
    <property type="molecule type" value="Genomic_DNA"/>
</dbReference>
<feature type="compositionally biased region" description="Low complexity" evidence="6">
    <location>
        <begin position="497"/>
        <end position="510"/>
    </location>
</feature>
<feature type="domain" description="AP2/ERF" evidence="7">
    <location>
        <begin position="397"/>
        <end position="447"/>
    </location>
</feature>
<feature type="region of interest" description="Disordered" evidence="6">
    <location>
        <begin position="372"/>
        <end position="393"/>
    </location>
</feature>
<evidence type="ECO:0000313" key="8">
    <source>
        <dbReference type="EMBL" id="CUV07863.1"/>
    </source>
</evidence>
<dbReference type="GO" id="GO:0005634">
    <property type="term" value="C:nucleus"/>
    <property type="evidence" value="ECO:0007669"/>
    <property type="project" value="UniProtKB-SubCell"/>
</dbReference>
<keyword evidence="3" id="KW-0238">DNA-binding</keyword>
<dbReference type="VEuPathDB" id="CryptoDB:CHUDEA8_3130"/>
<dbReference type="VEuPathDB" id="CryptoDB:ChTU502y2012_405g0040"/>
<evidence type="ECO:0000256" key="6">
    <source>
        <dbReference type="SAM" id="MobiDB-lite"/>
    </source>
</evidence>
<comment type="subcellular location">
    <subcellularLocation>
        <location evidence="1">Nucleus</location>
    </subcellularLocation>
</comment>
<organism evidence="8">
    <name type="scientific">Cryptosporidium hominis</name>
    <dbReference type="NCBI Taxonomy" id="237895"/>
    <lineage>
        <taxon>Eukaryota</taxon>
        <taxon>Sar</taxon>
        <taxon>Alveolata</taxon>
        <taxon>Apicomplexa</taxon>
        <taxon>Conoidasida</taxon>
        <taxon>Coccidia</taxon>
        <taxon>Eucoccidiorida</taxon>
        <taxon>Eimeriorina</taxon>
        <taxon>Cryptosporidiidae</taxon>
        <taxon>Cryptosporidium</taxon>
    </lineage>
</organism>
<dbReference type="GO" id="GO:0003700">
    <property type="term" value="F:DNA-binding transcription factor activity"/>
    <property type="evidence" value="ECO:0007669"/>
    <property type="project" value="InterPro"/>
</dbReference>
<reference evidence="9 10" key="1">
    <citation type="submission" date="2014-11" db="EMBL/GenBank/DDBJ databases">
        <title>Comparative genomic analysis of Cryptosporidium hominis reveals occurrence of genetic recombination in virulent subtypes.</title>
        <authorList>
            <person name="Guo Y."/>
            <person name="Tang K."/>
            <person name="Frace M."/>
            <person name="Li N."/>
            <person name="Roellig D.M."/>
            <person name="Sammons S."/>
            <person name="Knipe K."/>
            <person name="Rowe L."/>
            <person name="Feng Y."/>
            <person name="Xiao L."/>
        </authorList>
    </citation>
    <scope>NUCLEOTIDE SEQUENCE [LARGE SCALE GENOMIC DNA]</scope>
    <source>
        <strain evidence="9">30976</strain>
    </source>
</reference>
<evidence type="ECO:0000256" key="4">
    <source>
        <dbReference type="ARBA" id="ARBA00023163"/>
    </source>
</evidence>
<keyword evidence="2" id="KW-0805">Transcription regulation</keyword>
<evidence type="ECO:0000256" key="5">
    <source>
        <dbReference type="ARBA" id="ARBA00023242"/>
    </source>
</evidence>
<dbReference type="GO" id="GO:0003677">
    <property type="term" value="F:DNA binding"/>
    <property type="evidence" value="ECO:0007669"/>
    <property type="project" value="UniProtKB-KW"/>
</dbReference>